<feature type="domain" description="Solute-binding protein family 5" evidence="5">
    <location>
        <begin position="70"/>
        <end position="442"/>
    </location>
</feature>
<dbReference type="InterPro" id="IPR039424">
    <property type="entry name" value="SBP_5"/>
</dbReference>
<dbReference type="Pfam" id="PF00496">
    <property type="entry name" value="SBP_bac_5"/>
    <property type="match status" value="1"/>
</dbReference>
<feature type="signal peptide" evidence="4">
    <location>
        <begin position="1"/>
        <end position="21"/>
    </location>
</feature>
<organism evidence="6 7">
    <name type="scientific">Plastoroseomonas hellenica</name>
    <dbReference type="NCBI Taxonomy" id="2687306"/>
    <lineage>
        <taxon>Bacteria</taxon>
        <taxon>Pseudomonadati</taxon>
        <taxon>Pseudomonadota</taxon>
        <taxon>Alphaproteobacteria</taxon>
        <taxon>Acetobacterales</taxon>
        <taxon>Acetobacteraceae</taxon>
        <taxon>Plastoroseomonas</taxon>
    </lineage>
</organism>
<evidence type="ECO:0000313" key="6">
    <source>
        <dbReference type="EMBL" id="MBR0665044.1"/>
    </source>
</evidence>
<gene>
    <name evidence="6" type="ORF">GXW71_11835</name>
</gene>
<dbReference type="Proteomes" id="UP001196870">
    <property type="component" value="Unassembled WGS sequence"/>
</dbReference>
<keyword evidence="7" id="KW-1185">Reference proteome</keyword>
<dbReference type="Gene3D" id="3.10.105.10">
    <property type="entry name" value="Dipeptide-binding Protein, Domain 3"/>
    <property type="match status" value="1"/>
</dbReference>
<comment type="subcellular location">
    <subcellularLocation>
        <location evidence="1">Periplasm</location>
    </subcellularLocation>
</comment>
<dbReference type="InterPro" id="IPR030678">
    <property type="entry name" value="Peptide/Ni-bd"/>
</dbReference>
<proteinExistence type="inferred from homology"/>
<accession>A0ABS5EXM5</accession>
<comment type="caution">
    <text evidence="6">The sequence shown here is derived from an EMBL/GenBank/DDBJ whole genome shotgun (WGS) entry which is preliminary data.</text>
</comment>
<sequence>MKRRSLLMASAAASLPLPAVAQNAGARTLRFVPQANLTLLDPVFTTAAVTITHGYCVFDTLYGVDNQLRPRPQMAEGATTSEDGRTWLIRLRDGLRFHDGEPVRAQDCVPSLARWSRRDTFGQTLGAAVDAWEAADDRTIRIRLKRPFPRLLDAIAKPHSSPAFMMPERLARTDPATQVTEMVGSGPFRFLRDEYVSGSRATYARFDGYVPRTEAPEWTAGAKRANFDRLEWVIMPDPSTASAALQAGEIDWWEQALPDLLPVLSRSRNIRVQVQDPLGFIAMARFNHLHPPFNNLRLRQAVLSAVTQDDFMQAITAGDARAYRQCLAMFPCGMPGVKELGAEALRPPRDLGRARAAIREAGYAGEKVVIINPSDYPSIAPLGRITADLLQRLGMTVDLQETDWGTLLQRRLSREPVERGGWSLYHTNWPSASIANPAVNTTIRGQGAEGWTGWFENAEIERLTEAWLSASDDAEAQRLFDEVHRAALDAVPILPLGQYFVSTAYRSNLSGILPGSAAFFWNVRRA</sequence>
<comment type="similarity">
    <text evidence="2">Belongs to the bacterial solute-binding protein 5 family.</text>
</comment>
<feature type="chain" id="PRO_5045717848" evidence="4">
    <location>
        <begin position="22"/>
        <end position="526"/>
    </location>
</feature>
<dbReference type="Gene3D" id="3.90.76.10">
    <property type="entry name" value="Dipeptide-binding Protein, Domain 1"/>
    <property type="match status" value="1"/>
</dbReference>
<protein>
    <submittedName>
        <fullName evidence="6">ABC transporter substrate-binding protein</fullName>
    </submittedName>
</protein>
<name>A0ABS5EXM5_9PROT</name>
<dbReference type="PANTHER" id="PTHR30290">
    <property type="entry name" value="PERIPLASMIC BINDING COMPONENT OF ABC TRANSPORTER"/>
    <property type="match status" value="1"/>
</dbReference>
<evidence type="ECO:0000313" key="7">
    <source>
        <dbReference type="Proteomes" id="UP001196870"/>
    </source>
</evidence>
<dbReference type="EMBL" id="JAAGBB010000012">
    <property type="protein sequence ID" value="MBR0665044.1"/>
    <property type="molecule type" value="Genomic_DNA"/>
</dbReference>
<evidence type="ECO:0000256" key="4">
    <source>
        <dbReference type="SAM" id="SignalP"/>
    </source>
</evidence>
<evidence type="ECO:0000256" key="2">
    <source>
        <dbReference type="ARBA" id="ARBA00005695"/>
    </source>
</evidence>
<evidence type="ECO:0000259" key="5">
    <source>
        <dbReference type="Pfam" id="PF00496"/>
    </source>
</evidence>
<dbReference type="Gene3D" id="3.40.190.10">
    <property type="entry name" value="Periplasmic binding protein-like II"/>
    <property type="match status" value="1"/>
</dbReference>
<dbReference type="PIRSF" id="PIRSF002741">
    <property type="entry name" value="MppA"/>
    <property type="match status" value="1"/>
</dbReference>
<keyword evidence="3 4" id="KW-0732">Signal</keyword>
<dbReference type="PANTHER" id="PTHR30290:SF38">
    <property type="entry name" value="D,D-DIPEPTIDE-BINDING PERIPLASMIC PROTEIN DDPA-RELATED"/>
    <property type="match status" value="1"/>
</dbReference>
<dbReference type="RefSeq" id="WP_211852709.1">
    <property type="nucleotide sequence ID" value="NZ_JAAGBB010000012.1"/>
</dbReference>
<dbReference type="SUPFAM" id="SSF53850">
    <property type="entry name" value="Periplasmic binding protein-like II"/>
    <property type="match status" value="1"/>
</dbReference>
<dbReference type="InterPro" id="IPR000914">
    <property type="entry name" value="SBP_5_dom"/>
</dbReference>
<evidence type="ECO:0000256" key="3">
    <source>
        <dbReference type="ARBA" id="ARBA00022729"/>
    </source>
</evidence>
<evidence type="ECO:0000256" key="1">
    <source>
        <dbReference type="ARBA" id="ARBA00004418"/>
    </source>
</evidence>
<dbReference type="CDD" id="cd08502">
    <property type="entry name" value="PBP2_NikA_DppA_OppA_like_16"/>
    <property type="match status" value="1"/>
</dbReference>
<reference evidence="7" key="1">
    <citation type="journal article" date="2021" name="Syst. Appl. Microbiol.">
        <title>Roseomonas hellenica sp. nov., isolated from roots of wild-growing Alkanna tinctoria.</title>
        <authorList>
            <person name="Rat A."/>
            <person name="Naranjo H.D."/>
            <person name="Lebbe L."/>
            <person name="Cnockaert M."/>
            <person name="Krigas N."/>
            <person name="Grigoriadou K."/>
            <person name="Maloupa E."/>
            <person name="Willems A."/>
        </authorList>
    </citation>
    <scope>NUCLEOTIDE SEQUENCE [LARGE SCALE GENOMIC DNA]</scope>
    <source>
        <strain evidence="7">LMG 31523</strain>
    </source>
</reference>